<dbReference type="EMBL" id="PCTA01000017">
    <property type="protein sequence ID" value="PIP61711.1"/>
    <property type="molecule type" value="Genomic_DNA"/>
</dbReference>
<dbReference type="InterPro" id="IPR029903">
    <property type="entry name" value="RmlD-like-bd"/>
</dbReference>
<keyword evidence="2" id="KW-0521">NADP</keyword>
<evidence type="ECO:0000313" key="4">
    <source>
        <dbReference type="EMBL" id="PIP61711.1"/>
    </source>
</evidence>
<dbReference type="GO" id="GO:0008831">
    <property type="term" value="F:dTDP-4-dehydrorhamnose reductase activity"/>
    <property type="evidence" value="ECO:0007669"/>
    <property type="project" value="UniProtKB-EC"/>
</dbReference>
<evidence type="ECO:0000313" key="5">
    <source>
        <dbReference type="Proteomes" id="UP000231246"/>
    </source>
</evidence>
<keyword evidence="2" id="KW-0560">Oxidoreductase</keyword>
<comment type="pathway">
    <text evidence="2">Carbohydrate biosynthesis; dTDP-L-rhamnose biosynthesis.</text>
</comment>
<dbReference type="UniPathway" id="UPA00124"/>
<accession>A0A2H0BVQ3</accession>
<dbReference type="Pfam" id="PF04321">
    <property type="entry name" value="RmlD_sub_bind"/>
    <property type="match status" value="1"/>
</dbReference>
<dbReference type="CDD" id="cd05254">
    <property type="entry name" value="dTDP_HR_like_SDR_e"/>
    <property type="match status" value="1"/>
</dbReference>
<dbReference type="SUPFAM" id="SSF51735">
    <property type="entry name" value="NAD(P)-binding Rossmann-fold domains"/>
    <property type="match status" value="1"/>
</dbReference>
<evidence type="ECO:0000256" key="1">
    <source>
        <dbReference type="ARBA" id="ARBA00010944"/>
    </source>
</evidence>
<dbReference type="Gene3D" id="3.40.50.720">
    <property type="entry name" value="NAD(P)-binding Rossmann-like Domain"/>
    <property type="match status" value="1"/>
</dbReference>
<proteinExistence type="inferred from homology"/>
<comment type="function">
    <text evidence="2">Catalyzes the reduction of dTDP-6-deoxy-L-lyxo-4-hexulose to yield dTDP-L-rhamnose.</text>
</comment>
<dbReference type="AlphaFoldDB" id="A0A2H0BVQ3"/>
<dbReference type="PANTHER" id="PTHR10491">
    <property type="entry name" value="DTDP-4-DEHYDRORHAMNOSE REDUCTASE"/>
    <property type="match status" value="1"/>
</dbReference>
<dbReference type="GO" id="GO:0019305">
    <property type="term" value="P:dTDP-rhamnose biosynthetic process"/>
    <property type="evidence" value="ECO:0007669"/>
    <property type="project" value="UniProtKB-UniPathway"/>
</dbReference>
<gene>
    <name evidence="4" type="ORF">COW99_02420</name>
</gene>
<name>A0A2H0BVQ3_9BACT</name>
<feature type="domain" description="RmlD-like substrate binding" evidence="3">
    <location>
        <begin position="4"/>
        <end position="278"/>
    </location>
</feature>
<dbReference type="Proteomes" id="UP000231246">
    <property type="component" value="Unassembled WGS sequence"/>
</dbReference>
<dbReference type="PANTHER" id="PTHR10491:SF4">
    <property type="entry name" value="METHIONINE ADENOSYLTRANSFERASE 2 SUBUNIT BETA"/>
    <property type="match status" value="1"/>
</dbReference>
<evidence type="ECO:0000256" key="2">
    <source>
        <dbReference type="RuleBase" id="RU364082"/>
    </source>
</evidence>
<dbReference type="EC" id="1.1.1.133" evidence="2"/>
<comment type="similarity">
    <text evidence="1 2">Belongs to the dTDP-4-dehydrorhamnose reductase family.</text>
</comment>
<protein>
    <recommendedName>
        <fullName evidence="2">dTDP-4-dehydrorhamnose reductase</fullName>
        <ecNumber evidence="2">1.1.1.133</ecNumber>
    </recommendedName>
</protein>
<evidence type="ECO:0000259" key="3">
    <source>
        <dbReference type="Pfam" id="PF04321"/>
    </source>
</evidence>
<comment type="caution">
    <text evidence="4">The sequence shown here is derived from an EMBL/GenBank/DDBJ whole genome shotgun (WGS) entry which is preliminary data.</text>
</comment>
<organism evidence="4 5">
    <name type="scientific">Candidatus Roizmanbacteria bacterium CG22_combo_CG10-13_8_21_14_all_38_20</name>
    <dbReference type="NCBI Taxonomy" id="1974862"/>
    <lineage>
        <taxon>Bacteria</taxon>
        <taxon>Candidatus Roizmaniibacteriota</taxon>
    </lineage>
</organism>
<reference evidence="4 5" key="1">
    <citation type="submission" date="2017-09" db="EMBL/GenBank/DDBJ databases">
        <title>Depth-based differentiation of microbial function through sediment-hosted aquifers and enrichment of novel symbionts in the deep terrestrial subsurface.</title>
        <authorList>
            <person name="Probst A.J."/>
            <person name="Ladd B."/>
            <person name="Jarett J.K."/>
            <person name="Geller-Mcgrath D.E."/>
            <person name="Sieber C.M."/>
            <person name="Emerson J.B."/>
            <person name="Anantharaman K."/>
            <person name="Thomas B.C."/>
            <person name="Malmstrom R."/>
            <person name="Stieglmeier M."/>
            <person name="Klingl A."/>
            <person name="Woyke T."/>
            <person name="Ryan C.M."/>
            <person name="Banfield J.F."/>
        </authorList>
    </citation>
    <scope>NUCLEOTIDE SEQUENCE [LARGE SCALE GENOMIC DNA]</scope>
    <source>
        <strain evidence="4">CG22_combo_CG10-13_8_21_14_all_38_20</strain>
    </source>
</reference>
<sequence length="289" mass="32307">MKTKILGTGLSGLVGSRVVELLQDKYDFEDLSLDTEVDITDIDQVDERIGASDAKVVLHMAAITNVDACEKERNDGENSLSWRVNVTGTENIVKAVKATGKRIIHISTDFVFSGLEDRYTEESKPNPINWYGETKLRAEMVVQEKLTDYAILRLSFPYRAKFERSDVVRFFLNTLKEGKSVDAVSNWMITPGFIDDMANVIEAFITNNEVGIFHSVGSDSMTPYEMATAIAELFGFDKTLVRAVKLEDLFLGKAPRPLKLVTDNGKITRLGLQMQTLEDGLGIIKEQLK</sequence>
<dbReference type="InterPro" id="IPR036291">
    <property type="entry name" value="NAD(P)-bd_dom_sf"/>
</dbReference>
<dbReference type="InterPro" id="IPR005913">
    <property type="entry name" value="dTDP_dehydrorham_reduct"/>
</dbReference>